<organism evidence="2 3">
    <name type="scientific">Nocardioides marmoribigeumensis</name>
    <dbReference type="NCBI Taxonomy" id="433649"/>
    <lineage>
        <taxon>Bacteria</taxon>
        <taxon>Bacillati</taxon>
        <taxon>Actinomycetota</taxon>
        <taxon>Actinomycetes</taxon>
        <taxon>Propionibacteriales</taxon>
        <taxon>Nocardioidaceae</taxon>
        <taxon>Nocardioides</taxon>
    </lineage>
</organism>
<keyword evidence="3" id="KW-1185">Reference proteome</keyword>
<dbReference type="RefSeq" id="WP_310303507.1">
    <property type="nucleotide sequence ID" value="NZ_BAAAPS010000003.1"/>
</dbReference>
<dbReference type="Pfam" id="PF02515">
    <property type="entry name" value="CoA_transf_3"/>
    <property type="match status" value="1"/>
</dbReference>
<evidence type="ECO:0008006" key="4">
    <source>
        <dbReference type="Google" id="ProtNLM"/>
    </source>
</evidence>
<gene>
    <name evidence="2" type="ORF">J2S63_002830</name>
</gene>
<dbReference type="PANTHER" id="PTHR48228:SF5">
    <property type="entry name" value="ALPHA-METHYLACYL-COA RACEMASE"/>
    <property type="match status" value="1"/>
</dbReference>
<evidence type="ECO:0000313" key="2">
    <source>
        <dbReference type="EMBL" id="MDR7363277.1"/>
    </source>
</evidence>
<proteinExistence type="predicted"/>
<dbReference type="PANTHER" id="PTHR48228">
    <property type="entry name" value="SUCCINYL-COA--D-CITRAMALATE COA-TRANSFERASE"/>
    <property type="match status" value="1"/>
</dbReference>
<reference evidence="2 3" key="1">
    <citation type="submission" date="2023-07" db="EMBL/GenBank/DDBJ databases">
        <title>Sequencing the genomes of 1000 actinobacteria strains.</title>
        <authorList>
            <person name="Klenk H.-P."/>
        </authorList>
    </citation>
    <scope>NUCLEOTIDE SEQUENCE [LARGE SCALE GENOMIC DNA]</scope>
    <source>
        <strain evidence="2 3">DSM 19426</strain>
    </source>
</reference>
<dbReference type="Gene3D" id="3.40.50.10540">
    <property type="entry name" value="Crotonobetainyl-coa:carnitine coa-transferase, domain 1"/>
    <property type="match status" value="1"/>
</dbReference>
<comment type="caution">
    <text evidence="2">The sequence shown here is derived from an EMBL/GenBank/DDBJ whole genome shotgun (WGS) entry which is preliminary data.</text>
</comment>
<dbReference type="SUPFAM" id="SSF89796">
    <property type="entry name" value="CoA-transferase family III (CaiB/BaiF)"/>
    <property type="match status" value="1"/>
</dbReference>
<dbReference type="Proteomes" id="UP001183648">
    <property type="component" value="Unassembled WGS sequence"/>
</dbReference>
<protein>
    <recommendedName>
        <fullName evidence="4">CoA transferase</fullName>
    </recommendedName>
</protein>
<dbReference type="InterPro" id="IPR023606">
    <property type="entry name" value="CoA-Trfase_III_dom_1_sf"/>
</dbReference>
<evidence type="ECO:0000313" key="3">
    <source>
        <dbReference type="Proteomes" id="UP001183648"/>
    </source>
</evidence>
<feature type="region of interest" description="Disordered" evidence="1">
    <location>
        <begin position="356"/>
        <end position="385"/>
    </location>
</feature>
<sequence length="394" mass="39701">MLSSEVDVARAWAESGGSWLTGERTGSPSAAGAGAAGVAEHLLRDVAGLVGEVPGLPTVAVLGERAALAGLQRDGARSCGGASRIVPTADGHLVLTLARSDDLALVPALVESPCLSGDPWLDVAAWALRSTSREAAARLHLLGLPGGAVGGAVGGSPVRVRDGGARVARERPRVLDLSSLWAGPLCAHVLGLAGADVVKVESTTRYDGARRGHAAFYDLLHAGHRSVVLDFADPADRDRLQRLAASADVVVEASRPHALARLGLDADALVTAGVTWVSITAHGRGEPQRVGFGDDVAATAGLVGPGPVFVADAVADPLTGLAAAAAALRSLRGPRAQLLDVSMAGVAAWAAAVPVPDGPPCPASRPSARRPSGTAPGPGADTGAVLHDWLGELR</sequence>
<accession>A0ABU2BY03</accession>
<dbReference type="InterPro" id="IPR003673">
    <property type="entry name" value="CoA-Trfase_fam_III"/>
</dbReference>
<name>A0ABU2BY03_9ACTN</name>
<dbReference type="InterPro" id="IPR050509">
    <property type="entry name" value="CoA-transferase_III"/>
</dbReference>
<evidence type="ECO:0000256" key="1">
    <source>
        <dbReference type="SAM" id="MobiDB-lite"/>
    </source>
</evidence>
<feature type="compositionally biased region" description="Low complexity" evidence="1">
    <location>
        <begin position="364"/>
        <end position="384"/>
    </location>
</feature>
<dbReference type="EMBL" id="JAVDYG010000001">
    <property type="protein sequence ID" value="MDR7363277.1"/>
    <property type="molecule type" value="Genomic_DNA"/>
</dbReference>